<dbReference type="AlphaFoldDB" id="A0A0D2Y1C7"/>
<dbReference type="SUPFAM" id="SSF47336">
    <property type="entry name" value="ACP-like"/>
    <property type="match status" value="1"/>
</dbReference>
<dbReference type="InterPro" id="IPR009081">
    <property type="entry name" value="PP-bd_ACP"/>
</dbReference>
<dbReference type="Pfam" id="PF00550">
    <property type="entry name" value="PP-binding"/>
    <property type="match status" value="1"/>
</dbReference>
<dbReference type="InterPro" id="IPR050091">
    <property type="entry name" value="PKS_NRPS_Biosynth_Enz"/>
</dbReference>
<evidence type="ECO:0000256" key="2">
    <source>
        <dbReference type="ARBA" id="ARBA00022553"/>
    </source>
</evidence>
<accession>A0A0D2Y1C7</accession>
<dbReference type="InterPro" id="IPR036291">
    <property type="entry name" value="NAD(P)-bd_dom_sf"/>
</dbReference>
<organism evidence="3 4">
    <name type="scientific">Fusarium oxysporum (strain Fo5176)</name>
    <name type="common">Fusarium vascular wilt</name>
    <dbReference type="NCBI Taxonomy" id="660025"/>
    <lineage>
        <taxon>Eukaryota</taxon>
        <taxon>Fungi</taxon>
        <taxon>Dikarya</taxon>
        <taxon>Ascomycota</taxon>
        <taxon>Pezizomycotina</taxon>
        <taxon>Sordariomycetes</taxon>
        <taxon>Hypocreomycetidae</taxon>
        <taxon>Hypocreales</taxon>
        <taxon>Nectriaceae</taxon>
        <taxon>Fusarium</taxon>
        <taxon>Fusarium oxysporum species complex</taxon>
    </lineage>
</organism>
<keyword evidence="1" id="KW-0596">Phosphopantetheine</keyword>
<dbReference type="GO" id="GO:0004312">
    <property type="term" value="F:fatty acid synthase activity"/>
    <property type="evidence" value="ECO:0007669"/>
    <property type="project" value="TreeGrafter"/>
</dbReference>
<protein>
    <submittedName>
        <fullName evidence="3">Uncharacterized protein</fullName>
    </submittedName>
</protein>
<dbReference type="InterPro" id="IPR013968">
    <property type="entry name" value="PKS_KR"/>
</dbReference>
<reference evidence="4" key="1">
    <citation type="journal article" date="2012" name="Mol. Plant Microbe Interact.">
        <title>A highly conserved effector in Fusarium oxysporum is required for full virulence on Arabidopsis.</title>
        <authorList>
            <person name="Thatcher L.F."/>
            <person name="Gardiner D.M."/>
            <person name="Kazan K."/>
            <person name="Manners J."/>
        </authorList>
    </citation>
    <scope>NUCLEOTIDE SEQUENCE [LARGE SCALE GENOMIC DNA]</scope>
    <source>
        <strain evidence="4">Fo5176</strain>
    </source>
</reference>
<name>A0A0D2Y1C7_FUSOF</name>
<dbReference type="Gene3D" id="3.40.50.720">
    <property type="entry name" value="NAD(P)-binding Rossmann-like Domain"/>
    <property type="match status" value="1"/>
</dbReference>
<dbReference type="Gene3D" id="1.10.1200.10">
    <property type="entry name" value="ACP-like"/>
    <property type="match status" value="1"/>
</dbReference>
<gene>
    <name evidence="3" type="primary">28951577</name>
</gene>
<reference evidence="3" key="2">
    <citation type="submission" date="2025-08" db="UniProtKB">
        <authorList>
            <consortium name="EnsemblFungi"/>
        </authorList>
    </citation>
    <scope>IDENTIFICATION</scope>
    <source>
        <strain evidence="3">4287 / CBS 123668 / FGSC 9935 / NRRL 34936</strain>
    </source>
</reference>
<dbReference type="PANTHER" id="PTHR43775:SF50">
    <property type="entry name" value="HIGHLY REDUCING POLYKETIDE SYNTHASE SRDA"/>
    <property type="match status" value="1"/>
</dbReference>
<dbReference type="PROSITE" id="PS50075">
    <property type="entry name" value="CARRIER"/>
    <property type="match status" value="1"/>
</dbReference>
<dbReference type="GO" id="GO:0044550">
    <property type="term" value="P:secondary metabolite biosynthetic process"/>
    <property type="evidence" value="ECO:0007669"/>
    <property type="project" value="TreeGrafter"/>
</dbReference>
<dbReference type="Pfam" id="PF08659">
    <property type="entry name" value="KR"/>
    <property type="match status" value="1"/>
</dbReference>
<evidence type="ECO:0000256" key="1">
    <source>
        <dbReference type="ARBA" id="ARBA00022450"/>
    </source>
</evidence>
<dbReference type="GO" id="GO:0006633">
    <property type="term" value="P:fatty acid biosynthetic process"/>
    <property type="evidence" value="ECO:0007669"/>
    <property type="project" value="TreeGrafter"/>
</dbReference>
<dbReference type="VEuPathDB" id="FungiDB:FOXG_10070"/>
<dbReference type="SUPFAM" id="SSF51735">
    <property type="entry name" value="NAD(P)-binding Rossmann-fold domains"/>
    <property type="match status" value="1"/>
</dbReference>
<dbReference type="EnsemblFungi" id="FOXG_10070T0">
    <property type="protein sequence ID" value="FOXG_10070P0"/>
    <property type="gene ID" value="FOXG_10070"/>
</dbReference>
<sequence length="291" mass="31470">MPSGFEDCPYAGTWNLHNALQVHVDKDLKNEPHFLLITSSVSGTVGTATESNYCSANGFLDAFAPWQRSRGQACVAVGLGMISEVGYRHENPEIESLLLLKGIQPLNEDAFLQIIDLALNSEQDGRIDDSHLLTGLESAAIRELSAQVFDVTSHGVLNEARSSILLASVLAEKESQDVTSQHGHTVVVSAAEGFKSILSTLSPAFAPVADSDALRIAIMQLIKARFSNLILVAIDQISEDKPLPSLGVDSMIASEFRSWLWTVVRIDIPFLDIMSTKTSLGVLAELVKGKL</sequence>
<keyword evidence="2" id="KW-0597">Phosphoprotein</keyword>
<dbReference type="InterPro" id="IPR036736">
    <property type="entry name" value="ACP-like_sf"/>
</dbReference>
<evidence type="ECO:0000313" key="4">
    <source>
        <dbReference type="Proteomes" id="UP000002489"/>
    </source>
</evidence>
<proteinExistence type="predicted"/>
<dbReference type="Proteomes" id="UP000002489">
    <property type="component" value="Unassembled WGS sequence"/>
</dbReference>
<dbReference type="PANTHER" id="PTHR43775">
    <property type="entry name" value="FATTY ACID SYNTHASE"/>
    <property type="match status" value="1"/>
</dbReference>
<evidence type="ECO:0000313" key="3">
    <source>
        <dbReference type="EnsemblFungi" id="FOXG_10070P0"/>
    </source>
</evidence>
<dbReference type="STRING" id="426428.A0A0D2Y1C7"/>